<dbReference type="KEGG" id="tpp:TPASS_0347"/>
<dbReference type="AlphaFoldDB" id="A0A0H3BIZ8"/>
<dbReference type="Proteomes" id="UP000001202">
    <property type="component" value="Chromosome"/>
</dbReference>
<accession>A0A0H3BIZ8</accession>
<feature type="transmembrane region" description="Helical" evidence="1">
    <location>
        <begin position="127"/>
        <end position="146"/>
    </location>
</feature>
<evidence type="ECO:0000313" key="3">
    <source>
        <dbReference type="Proteomes" id="UP000001202"/>
    </source>
</evidence>
<dbReference type="InterPro" id="IPR024471">
    <property type="entry name" value="DUF2715"/>
</dbReference>
<feature type="transmembrane region" description="Helical" evidence="1">
    <location>
        <begin position="46"/>
        <end position="72"/>
    </location>
</feature>
<dbReference type="Pfam" id="PF10895">
    <property type="entry name" value="DUF2715"/>
    <property type="match status" value="1"/>
</dbReference>
<evidence type="ECO:0000256" key="1">
    <source>
        <dbReference type="SAM" id="Phobius"/>
    </source>
</evidence>
<proteinExistence type="predicted"/>
<keyword evidence="1" id="KW-1133">Transmembrane helix</keyword>
<feature type="transmembrane region" description="Helical" evidence="1">
    <location>
        <begin position="92"/>
        <end position="115"/>
    </location>
</feature>
<evidence type="ECO:0000313" key="2">
    <source>
        <dbReference type="EMBL" id="ACD70773.1"/>
    </source>
</evidence>
<protein>
    <submittedName>
        <fullName evidence="2">Uncharacterized protein</fullName>
    </submittedName>
</protein>
<organism evidence="2 3">
    <name type="scientific">Treponema pallidum subsp. pallidum (strain SS14)</name>
    <dbReference type="NCBI Taxonomy" id="455434"/>
    <lineage>
        <taxon>Bacteria</taxon>
        <taxon>Pseudomonadati</taxon>
        <taxon>Spirochaetota</taxon>
        <taxon>Spirochaetia</taxon>
        <taxon>Spirochaetales</taxon>
        <taxon>Treponemataceae</taxon>
        <taxon>Treponema</taxon>
    </lineage>
</organism>
<gene>
    <name evidence="2" type="ordered locus">TPASS_0347</name>
</gene>
<reference evidence="2 3" key="1">
    <citation type="journal article" date="2008" name="BMC Microbiol.">
        <title>Complete genome sequence of Treponema pallidum ssp. pallidum strain SS14 determined with oligonucleotide arrays.</title>
        <authorList>
            <person name="Matejkova P."/>
            <person name="Strouhal M."/>
            <person name="Smajs D."/>
            <person name="Norris S.J."/>
            <person name="Palzkill T."/>
            <person name="Petrosino J.F."/>
            <person name="Sodergren E."/>
            <person name="Norton J.E."/>
            <person name="Singh J."/>
            <person name="Richmond T.A."/>
            <person name="Molla M.N."/>
            <person name="Albert T.J."/>
            <person name="Weinstock G.M."/>
        </authorList>
    </citation>
    <scope>NUCLEOTIDE SEQUENCE [LARGE SCALE GENOMIC DNA]</scope>
    <source>
        <strain evidence="2 3">SS14</strain>
    </source>
</reference>
<dbReference type="EMBL" id="CP000805">
    <property type="protein sequence ID" value="ACD70773.1"/>
    <property type="molecule type" value="Genomic_DNA"/>
</dbReference>
<feature type="transmembrane region" description="Helical" evidence="1">
    <location>
        <begin position="221"/>
        <end position="240"/>
    </location>
</feature>
<keyword evidence="1" id="KW-0472">Membrane</keyword>
<sequence>MFAWGRYTRCEGVGIRGACAEMKWSGLCLFLRTGGGGCEQMNGKRVFLGIVVVVCAARCFCADVFFSSHLGYGRFYAVGKDIEGQHMHVPSIGGGVCVVADSGFAFACTVDAALTRIMLKTQALFGYAFRWGAFSLIPLLGMDVIVSSDHAFGVAAQVSFQHLISEWWGFALSVSGGVDFPLNPNTRFLAGKLPAETVQRVALVALRQKLISEGIIKALDLGWFITFALTVVAEGFSWIVSQSAWIAQKAVNYFLSDTTRCLILPVTLRAGPTFRI</sequence>
<keyword evidence="1" id="KW-0812">Transmembrane</keyword>
<name>A0A0H3BIZ8_TREPS</name>